<evidence type="ECO:0000313" key="5">
    <source>
        <dbReference type="EMBL" id="MEU9576897.1"/>
    </source>
</evidence>
<dbReference type="Proteomes" id="UP001551584">
    <property type="component" value="Unassembled WGS sequence"/>
</dbReference>
<feature type="domain" description="FAD/NAD(P)-binding" evidence="4">
    <location>
        <begin position="17"/>
        <end position="298"/>
    </location>
</feature>
<organism evidence="5 6">
    <name type="scientific">Streptomyces chilikensis</name>
    <dbReference type="NCBI Taxonomy" id="1194079"/>
    <lineage>
        <taxon>Bacteria</taxon>
        <taxon>Bacillati</taxon>
        <taxon>Actinomycetota</taxon>
        <taxon>Actinomycetes</taxon>
        <taxon>Kitasatosporales</taxon>
        <taxon>Streptomycetaceae</taxon>
        <taxon>Streptomyces</taxon>
    </lineage>
</organism>
<dbReference type="PRINTS" id="PR00368">
    <property type="entry name" value="FADPNR"/>
</dbReference>
<reference evidence="5 6" key="1">
    <citation type="submission" date="2024-06" db="EMBL/GenBank/DDBJ databases">
        <title>The Natural Products Discovery Center: Release of the First 8490 Sequenced Strains for Exploring Actinobacteria Biosynthetic Diversity.</title>
        <authorList>
            <person name="Kalkreuter E."/>
            <person name="Kautsar S.A."/>
            <person name="Yang D."/>
            <person name="Bader C.D."/>
            <person name="Teijaro C.N."/>
            <person name="Fluegel L."/>
            <person name="Davis C.M."/>
            <person name="Simpson J.R."/>
            <person name="Lauterbach L."/>
            <person name="Steele A.D."/>
            <person name="Gui C."/>
            <person name="Meng S."/>
            <person name="Li G."/>
            <person name="Viehrig K."/>
            <person name="Ye F."/>
            <person name="Su P."/>
            <person name="Kiefer A.F."/>
            <person name="Nichols A."/>
            <person name="Cepeda A.J."/>
            <person name="Yan W."/>
            <person name="Fan B."/>
            <person name="Jiang Y."/>
            <person name="Adhikari A."/>
            <person name="Zheng C.-J."/>
            <person name="Schuster L."/>
            <person name="Cowan T.M."/>
            <person name="Smanski M.J."/>
            <person name="Chevrette M.G."/>
            <person name="De Carvalho L.P.S."/>
            <person name="Shen B."/>
        </authorList>
    </citation>
    <scope>NUCLEOTIDE SEQUENCE [LARGE SCALE GENOMIC DNA]</scope>
    <source>
        <strain evidence="5 6">NPDC048117</strain>
    </source>
</reference>
<dbReference type="RefSeq" id="WP_359269574.1">
    <property type="nucleotide sequence ID" value="NZ_JBEZNA010000009.1"/>
</dbReference>
<proteinExistence type="predicted"/>
<keyword evidence="2" id="KW-0560">Oxidoreductase</keyword>
<dbReference type="InterPro" id="IPR050097">
    <property type="entry name" value="Ferredoxin-NADP_redctase_2"/>
</dbReference>
<protein>
    <submittedName>
        <fullName evidence="5">NAD(P)/FAD-dependent oxidoreductase</fullName>
    </submittedName>
</protein>
<evidence type="ECO:0000313" key="6">
    <source>
        <dbReference type="Proteomes" id="UP001551584"/>
    </source>
</evidence>
<dbReference type="Gene3D" id="3.50.50.60">
    <property type="entry name" value="FAD/NAD(P)-binding domain"/>
    <property type="match status" value="2"/>
</dbReference>
<name>A0ABV3EL33_9ACTN</name>
<sequence>MSTTATDGSATDGTSADVLIVGGGPAGLSAAVALSRSLRRVVVVDAGHPRNAPADGAHNVLGREGVPPLELLAAGRREAEGYGARILDDRAVTARRSGDGFRVTLAAGGTVRARRLLLATGLTDELPGLPGVREHWGSGVLHCPYCHGWEVRGRRIAVLGTGPHATHQAQMFRQLSDDVTLLRHTMPAPDEETLAQLSARGIAIVDGPAARLLDDEEGALRAVLLQDGRELPADAVVVGPRFAARTDLYEQLGGSPTDHPLGSHVAADAQGRTEIDGVWAAGNTADLAAMVTVASAAGLMAGAALNADLIAEETAAAVRAAREG</sequence>
<evidence type="ECO:0000256" key="1">
    <source>
        <dbReference type="ARBA" id="ARBA00022630"/>
    </source>
</evidence>
<gene>
    <name evidence="5" type="ORF">AB0D95_06405</name>
</gene>
<comment type="caution">
    <text evidence="5">The sequence shown here is derived from an EMBL/GenBank/DDBJ whole genome shotgun (WGS) entry which is preliminary data.</text>
</comment>
<dbReference type="PANTHER" id="PTHR48105">
    <property type="entry name" value="THIOREDOXIN REDUCTASE 1-RELATED-RELATED"/>
    <property type="match status" value="1"/>
</dbReference>
<evidence type="ECO:0000259" key="4">
    <source>
        <dbReference type="Pfam" id="PF07992"/>
    </source>
</evidence>
<dbReference type="SUPFAM" id="SSF51905">
    <property type="entry name" value="FAD/NAD(P)-binding domain"/>
    <property type="match status" value="1"/>
</dbReference>
<dbReference type="PRINTS" id="PR00469">
    <property type="entry name" value="PNDRDTASEII"/>
</dbReference>
<dbReference type="InterPro" id="IPR036188">
    <property type="entry name" value="FAD/NAD-bd_sf"/>
</dbReference>
<evidence type="ECO:0000256" key="2">
    <source>
        <dbReference type="ARBA" id="ARBA00023002"/>
    </source>
</evidence>
<dbReference type="Pfam" id="PF07992">
    <property type="entry name" value="Pyr_redox_2"/>
    <property type="match status" value="1"/>
</dbReference>
<accession>A0ABV3EL33</accession>
<dbReference type="InterPro" id="IPR023753">
    <property type="entry name" value="FAD/NAD-binding_dom"/>
</dbReference>
<keyword evidence="6" id="KW-1185">Reference proteome</keyword>
<dbReference type="EMBL" id="JBEZNA010000009">
    <property type="protein sequence ID" value="MEU9576897.1"/>
    <property type="molecule type" value="Genomic_DNA"/>
</dbReference>
<evidence type="ECO:0000256" key="3">
    <source>
        <dbReference type="ARBA" id="ARBA00048132"/>
    </source>
</evidence>
<comment type="catalytic activity">
    <reaction evidence="3">
        <text>[thioredoxin]-dithiol + NADP(+) = [thioredoxin]-disulfide + NADPH + H(+)</text>
        <dbReference type="Rhea" id="RHEA:20345"/>
        <dbReference type="Rhea" id="RHEA-COMP:10698"/>
        <dbReference type="Rhea" id="RHEA-COMP:10700"/>
        <dbReference type="ChEBI" id="CHEBI:15378"/>
        <dbReference type="ChEBI" id="CHEBI:29950"/>
        <dbReference type="ChEBI" id="CHEBI:50058"/>
        <dbReference type="ChEBI" id="CHEBI:57783"/>
        <dbReference type="ChEBI" id="CHEBI:58349"/>
        <dbReference type="EC" id="1.8.1.9"/>
    </reaction>
</comment>
<keyword evidence="1" id="KW-0285">Flavoprotein</keyword>